<evidence type="ECO:0000259" key="1">
    <source>
        <dbReference type="PROSITE" id="PS50011"/>
    </source>
</evidence>
<keyword evidence="3" id="KW-1185">Reference proteome</keyword>
<proteinExistence type="predicted"/>
<gene>
    <name evidence="2" type="ORF">Sjap_021976</name>
</gene>
<dbReference type="AlphaFoldDB" id="A0AAP0HSB7"/>
<dbReference type="InterPro" id="IPR000719">
    <property type="entry name" value="Prot_kinase_dom"/>
</dbReference>
<organism evidence="2 3">
    <name type="scientific">Stephania japonica</name>
    <dbReference type="NCBI Taxonomy" id="461633"/>
    <lineage>
        <taxon>Eukaryota</taxon>
        <taxon>Viridiplantae</taxon>
        <taxon>Streptophyta</taxon>
        <taxon>Embryophyta</taxon>
        <taxon>Tracheophyta</taxon>
        <taxon>Spermatophyta</taxon>
        <taxon>Magnoliopsida</taxon>
        <taxon>Ranunculales</taxon>
        <taxon>Menispermaceae</taxon>
        <taxon>Menispermoideae</taxon>
        <taxon>Cissampelideae</taxon>
        <taxon>Stephania</taxon>
    </lineage>
</organism>
<comment type="caution">
    <text evidence="2">The sequence shown here is derived from an EMBL/GenBank/DDBJ whole genome shotgun (WGS) entry which is preliminary data.</text>
</comment>
<protein>
    <recommendedName>
        <fullName evidence="1">Protein kinase domain-containing protein</fullName>
    </recommendedName>
</protein>
<dbReference type="EMBL" id="JBBNAE010000009">
    <property type="protein sequence ID" value="KAK9096479.1"/>
    <property type="molecule type" value="Genomic_DNA"/>
</dbReference>
<dbReference type="PROSITE" id="PS50011">
    <property type="entry name" value="PROTEIN_KINASE_DOM"/>
    <property type="match status" value="1"/>
</dbReference>
<dbReference type="SUPFAM" id="SSF56112">
    <property type="entry name" value="Protein kinase-like (PK-like)"/>
    <property type="match status" value="1"/>
</dbReference>
<dbReference type="GO" id="GO:0004672">
    <property type="term" value="F:protein kinase activity"/>
    <property type="evidence" value="ECO:0007669"/>
    <property type="project" value="InterPro"/>
</dbReference>
<accession>A0AAP0HSB7</accession>
<dbReference type="Gene3D" id="1.10.510.10">
    <property type="entry name" value="Transferase(Phosphotransferase) domain 1"/>
    <property type="match status" value="1"/>
</dbReference>
<name>A0AAP0HSB7_9MAGN</name>
<dbReference type="Proteomes" id="UP001417504">
    <property type="component" value="Unassembled WGS sequence"/>
</dbReference>
<evidence type="ECO:0000313" key="3">
    <source>
        <dbReference type="Proteomes" id="UP001417504"/>
    </source>
</evidence>
<dbReference type="GO" id="GO:0005524">
    <property type="term" value="F:ATP binding"/>
    <property type="evidence" value="ECO:0007669"/>
    <property type="project" value="InterPro"/>
</dbReference>
<evidence type="ECO:0000313" key="2">
    <source>
        <dbReference type="EMBL" id="KAK9096479.1"/>
    </source>
</evidence>
<feature type="domain" description="Protein kinase" evidence="1">
    <location>
        <begin position="1"/>
        <end position="168"/>
    </location>
</feature>
<dbReference type="InterPro" id="IPR011009">
    <property type="entry name" value="Kinase-like_dom_sf"/>
</dbReference>
<sequence length="168" mass="18489">MMPVTPVIRAMSANLSAIRDVCHVRYPRIVRHQAQFVMSVIHVSCNIVADLSVPPAYLRILSVITCIRSSRSGKGLTMFIRIKILRDCALALQFLHSHPDGGIVHEAIKLSNILLNNNMEVKNAGFQGSTNNLAVILQVLTGRGVVNLNFHALDQLIQMAKVVIVMGK</sequence>
<reference evidence="2 3" key="1">
    <citation type="submission" date="2024-01" db="EMBL/GenBank/DDBJ databases">
        <title>Genome assemblies of Stephania.</title>
        <authorList>
            <person name="Yang L."/>
        </authorList>
    </citation>
    <scope>NUCLEOTIDE SEQUENCE [LARGE SCALE GENOMIC DNA]</scope>
    <source>
        <strain evidence="2">QJT</strain>
        <tissue evidence="2">Leaf</tissue>
    </source>
</reference>